<dbReference type="PROSITE" id="PS50808">
    <property type="entry name" value="ZF_BED"/>
    <property type="match status" value="1"/>
</dbReference>
<evidence type="ECO:0000313" key="10">
    <source>
        <dbReference type="Proteomes" id="UP000631114"/>
    </source>
</evidence>
<dbReference type="GO" id="GO:1990904">
    <property type="term" value="C:ribonucleoprotein complex"/>
    <property type="evidence" value="ECO:0007669"/>
    <property type="project" value="UniProtKB-KW"/>
</dbReference>
<evidence type="ECO:0000256" key="5">
    <source>
        <dbReference type="ARBA" id="ARBA00022980"/>
    </source>
</evidence>
<sequence>MDVDVDNMGIDVDMGVAEEPNVEPVVQIPPKLSTRKTSIVWKQFDQVSEKDKDGVVIKKPDGKALMKAVCKICSSKLVFGGSSGTTHLKRHMIRCVKLNRTCWGRPYSRRNRNWVGFIVLPLIKKELRKETVRYIISEELPFNKVDKPAFKRYEHEPSFRNLCESIKLKYDKYWKDIPKVLGLTSCMDPRYKLTVLELCLDLNYNYVAPPVTEANPIPKENPKLKDYRVTLYELFEEYSRKMNQNGSVVTEATTSSVGDDNMCGVISPHFDVGVKDIEPWTARLLPFRQFGYIALTTYAGIMHHEEARRKNVGGKVPRFFY</sequence>
<dbReference type="OrthoDB" id="1607513at2759"/>
<dbReference type="GO" id="GO:0005840">
    <property type="term" value="C:ribosome"/>
    <property type="evidence" value="ECO:0007669"/>
    <property type="project" value="UniProtKB-KW"/>
</dbReference>
<gene>
    <name evidence="9" type="ORF">IFM89_003979</name>
</gene>
<dbReference type="InterPro" id="IPR035987">
    <property type="entry name" value="Ribosomal_uS8_sf"/>
</dbReference>
<dbReference type="Proteomes" id="UP000631114">
    <property type="component" value="Unassembled WGS sequence"/>
</dbReference>
<dbReference type="SUPFAM" id="SSF56047">
    <property type="entry name" value="Ribosomal protein S8"/>
    <property type="match status" value="1"/>
</dbReference>
<dbReference type="InterPro" id="IPR025525">
    <property type="entry name" value="hAT-like_transposase_RNase-H"/>
</dbReference>
<evidence type="ECO:0000256" key="2">
    <source>
        <dbReference type="ARBA" id="ARBA00022723"/>
    </source>
</evidence>
<dbReference type="GO" id="GO:0003735">
    <property type="term" value="F:structural constituent of ribosome"/>
    <property type="evidence" value="ECO:0007669"/>
    <property type="project" value="InterPro"/>
</dbReference>
<dbReference type="FunFam" id="3.30.1490.10:FF:000002">
    <property type="entry name" value="40S ribosomal protein S15a"/>
    <property type="match status" value="1"/>
</dbReference>
<dbReference type="SMART" id="SM00614">
    <property type="entry name" value="ZnF_BED"/>
    <property type="match status" value="1"/>
</dbReference>
<dbReference type="EMBL" id="JADFTS010000008">
    <property type="protein sequence ID" value="KAF9591356.1"/>
    <property type="molecule type" value="Genomic_DNA"/>
</dbReference>
<dbReference type="GO" id="GO:0008270">
    <property type="term" value="F:zinc ion binding"/>
    <property type="evidence" value="ECO:0007669"/>
    <property type="project" value="UniProtKB-KW"/>
</dbReference>
<name>A0A835LL66_9MAGN</name>
<feature type="domain" description="BED-type" evidence="8">
    <location>
        <begin position="35"/>
        <end position="102"/>
    </location>
</feature>
<evidence type="ECO:0000256" key="4">
    <source>
        <dbReference type="ARBA" id="ARBA00022833"/>
    </source>
</evidence>
<dbReference type="InterPro" id="IPR003656">
    <property type="entry name" value="Znf_BED"/>
</dbReference>
<comment type="similarity">
    <text evidence="1">Belongs to the universal ribosomal protein uS8 family.</text>
</comment>
<keyword evidence="5" id="KW-0689">Ribosomal protein</keyword>
<dbReference type="PANTHER" id="PTHR11758">
    <property type="entry name" value="40S RIBOSOMAL PROTEIN S15A"/>
    <property type="match status" value="1"/>
</dbReference>
<dbReference type="AlphaFoldDB" id="A0A835LL66"/>
<keyword evidence="10" id="KW-1185">Reference proteome</keyword>
<evidence type="ECO:0000256" key="7">
    <source>
        <dbReference type="PROSITE-ProRule" id="PRU00027"/>
    </source>
</evidence>
<dbReference type="Gene3D" id="3.30.1490.10">
    <property type="match status" value="1"/>
</dbReference>
<comment type="caution">
    <text evidence="9">The sequence shown here is derived from an EMBL/GenBank/DDBJ whole genome shotgun (WGS) entry which is preliminary data.</text>
</comment>
<dbReference type="GO" id="GO:0006412">
    <property type="term" value="P:translation"/>
    <property type="evidence" value="ECO:0007669"/>
    <property type="project" value="InterPro"/>
</dbReference>
<proteinExistence type="inferred from homology"/>
<dbReference type="Pfam" id="PF14372">
    <property type="entry name" value="hAT-like_RNase-H"/>
    <property type="match status" value="1"/>
</dbReference>
<evidence type="ECO:0000259" key="8">
    <source>
        <dbReference type="PROSITE" id="PS50808"/>
    </source>
</evidence>
<keyword evidence="2" id="KW-0479">Metal-binding</keyword>
<dbReference type="GO" id="GO:0003677">
    <property type="term" value="F:DNA binding"/>
    <property type="evidence" value="ECO:0007669"/>
    <property type="project" value="InterPro"/>
</dbReference>
<protein>
    <recommendedName>
        <fullName evidence="8">BED-type domain-containing protein</fullName>
    </recommendedName>
</protein>
<accession>A0A835LL66</accession>
<keyword evidence="3 7" id="KW-0863">Zinc-finger</keyword>
<reference evidence="9 10" key="1">
    <citation type="submission" date="2020-10" db="EMBL/GenBank/DDBJ databases">
        <title>The Coptis chinensis genome and diversification of protoberbering-type alkaloids.</title>
        <authorList>
            <person name="Wang B."/>
            <person name="Shu S."/>
            <person name="Song C."/>
            <person name="Liu Y."/>
        </authorList>
    </citation>
    <scope>NUCLEOTIDE SEQUENCE [LARGE SCALE GENOMIC DNA]</scope>
    <source>
        <strain evidence="9">HL-2020</strain>
        <tissue evidence="9">Leaf</tissue>
    </source>
</reference>
<keyword evidence="4" id="KW-0862">Zinc</keyword>
<evidence type="ECO:0000256" key="1">
    <source>
        <dbReference type="ARBA" id="ARBA00006471"/>
    </source>
</evidence>
<dbReference type="InterPro" id="IPR000630">
    <property type="entry name" value="Ribosomal_uS8"/>
</dbReference>
<evidence type="ECO:0000256" key="3">
    <source>
        <dbReference type="ARBA" id="ARBA00022771"/>
    </source>
</evidence>
<keyword evidence="6" id="KW-0687">Ribonucleoprotein</keyword>
<organism evidence="9 10">
    <name type="scientific">Coptis chinensis</name>
    <dbReference type="NCBI Taxonomy" id="261450"/>
    <lineage>
        <taxon>Eukaryota</taxon>
        <taxon>Viridiplantae</taxon>
        <taxon>Streptophyta</taxon>
        <taxon>Embryophyta</taxon>
        <taxon>Tracheophyta</taxon>
        <taxon>Spermatophyta</taxon>
        <taxon>Magnoliopsida</taxon>
        <taxon>Ranunculales</taxon>
        <taxon>Ranunculaceae</taxon>
        <taxon>Coptidoideae</taxon>
        <taxon>Coptis</taxon>
    </lineage>
</organism>
<evidence type="ECO:0000256" key="6">
    <source>
        <dbReference type="ARBA" id="ARBA00023274"/>
    </source>
</evidence>
<evidence type="ECO:0000313" key="9">
    <source>
        <dbReference type="EMBL" id="KAF9591356.1"/>
    </source>
</evidence>